<dbReference type="AlphaFoldDB" id="A0A6U3HQD5"/>
<feature type="region of interest" description="Disordered" evidence="2">
    <location>
        <begin position="1"/>
        <end position="37"/>
    </location>
</feature>
<feature type="region of interest" description="Disordered" evidence="2">
    <location>
        <begin position="417"/>
        <end position="534"/>
    </location>
</feature>
<feature type="compositionally biased region" description="Low complexity" evidence="2">
    <location>
        <begin position="482"/>
        <end position="491"/>
    </location>
</feature>
<dbReference type="InterPro" id="IPR000571">
    <property type="entry name" value="Znf_CCCH"/>
</dbReference>
<feature type="compositionally biased region" description="Low complexity" evidence="2">
    <location>
        <begin position="437"/>
        <end position="457"/>
    </location>
</feature>
<feature type="domain" description="C3H1-type" evidence="3">
    <location>
        <begin position="543"/>
        <end position="566"/>
    </location>
</feature>
<name>A0A6U3HQD5_9CHLO</name>
<feature type="zinc finger region" description="C3H1-type" evidence="1">
    <location>
        <begin position="543"/>
        <end position="566"/>
    </location>
</feature>
<evidence type="ECO:0000313" key="5">
    <source>
        <dbReference type="EMBL" id="CAD8713838.1"/>
    </source>
</evidence>
<proteinExistence type="predicted"/>
<dbReference type="PROSITE" id="PS50103">
    <property type="entry name" value="ZF_C3H1"/>
    <property type="match status" value="1"/>
</dbReference>
<dbReference type="GO" id="GO:0008270">
    <property type="term" value="F:zinc ion binding"/>
    <property type="evidence" value="ECO:0007669"/>
    <property type="project" value="UniProtKB-KW"/>
</dbReference>
<accession>A0A6U3HQD5</accession>
<feature type="compositionally biased region" description="Gly residues" evidence="2">
    <location>
        <begin position="219"/>
        <end position="229"/>
    </location>
</feature>
<evidence type="ECO:0000313" key="4">
    <source>
        <dbReference type="EMBL" id="CAD8713836.1"/>
    </source>
</evidence>
<keyword evidence="1" id="KW-0479">Metal-binding</keyword>
<organism evidence="5">
    <name type="scientific">Mantoniella antarctica</name>
    <dbReference type="NCBI Taxonomy" id="81844"/>
    <lineage>
        <taxon>Eukaryota</taxon>
        <taxon>Viridiplantae</taxon>
        <taxon>Chlorophyta</taxon>
        <taxon>Mamiellophyceae</taxon>
        <taxon>Mamiellales</taxon>
        <taxon>Mamiellaceae</taxon>
        <taxon>Mantoniella</taxon>
    </lineage>
</organism>
<dbReference type="EMBL" id="HBFC01026411">
    <property type="protein sequence ID" value="CAD8713838.1"/>
    <property type="molecule type" value="Transcribed_RNA"/>
</dbReference>
<feature type="compositionally biased region" description="Low complexity" evidence="2">
    <location>
        <begin position="16"/>
        <end position="26"/>
    </location>
</feature>
<feature type="compositionally biased region" description="Basic and acidic residues" evidence="2">
    <location>
        <begin position="145"/>
        <end position="154"/>
    </location>
</feature>
<keyword evidence="1" id="KW-0862">Zinc</keyword>
<feature type="compositionally biased region" description="Gly residues" evidence="2">
    <location>
        <begin position="277"/>
        <end position="289"/>
    </location>
</feature>
<sequence>MLSPAAVANGQGAGSGAESPAASATRHPPPPPTAHFPGVVADSVVVVNGGGVGSASSPYRLARRAISAGAMLFAGDDLDDRISKLPDVLFPFEGHSGDDELTPFKAVYGSSPNGGVAGASDSLAMPSASRGGGNGGGGGGGWRAIHYDNRDSKHNGSPGSRFNEIGSGRGSRGSSSPHKTFPHFASSAPVRGGEHTFGGRQSLTAALPASDRRLRYSVSGGGGGDGNLGGRYPPPNQRGGGDGTSFDSPPHSLLLSRISRGNQGGGKGGATRHNDAGGDGGSCGGGGGRAGKKNPATPGFTGAGFRDIRDVHVSTVHAFLCARAVEGAPWVTLSGKDSVAAACDKPLTVPESYAQFFRGHASVFELSPDGRHVAAKLPGEDHACIPAPPVSLLASPSSDGGLSASVPCQQSVLATGGAFPGSGGGGGGSELQLRTGSLPVSMPLSSSPSPSSSSTSTQRRGRSGKPAHVGTPSRPSSFRAQSNHSRSSSDGSHQEKTARGHSTNSCGGEGGEDEGEGKGRGKGEGGGENSSGSGCDSGGDVLLCMYLSRPGGCQAGDACRFSHAAASASAAAPVVVVVISSKPAKLLSTVKAAKKQGGGGYGANVALPA</sequence>
<gene>
    <name evidence="4" type="ORF">MANT1106_LOCUS15979</name>
    <name evidence="5" type="ORF">MANT1106_LOCUS15980</name>
</gene>
<protein>
    <recommendedName>
        <fullName evidence="3">C3H1-type domain-containing protein</fullName>
    </recommendedName>
</protein>
<reference evidence="5" key="1">
    <citation type="submission" date="2021-01" db="EMBL/GenBank/DDBJ databases">
        <authorList>
            <person name="Corre E."/>
            <person name="Pelletier E."/>
            <person name="Niang G."/>
            <person name="Scheremetjew M."/>
            <person name="Finn R."/>
            <person name="Kale V."/>
            <person name="Holt S."/>
            <person name="Cochrane G."/>
            <person name="Meng A."/>
            <person name="Brown T."/>
            <person name="Cohen L."/>
        </authorList>
    </citation>
    <scope>NUCLEOTIDE SEQUENCE</scope>
    <source>
        <strain evidence="5">SL-175</strain>
    </source>
</reference>
<keyword evidence="1" id="KW-0863">Zinc-finger</keyword>
<evidence type="ECO:0000256" key="2">
    <source>
        <dbReference type="SAM" id="MobiDB-lite"/>
    </source>
</evidence>
<feature type="compositionally biased region" description="Gly residues" evidence="2">
    <location>
        <begin position="418"/>
        <end position="429"/>
    </location>
</feature>
<feature type="region of interest" description="Disordered" evidence="2">
    <location>
        <begin position="126"/>
        <end position="298"/>
    </location>
</feature>
<feature type="compositionally biased region" description="Basic and acidic residues" evidence="2">
    <location>
        <begin position="516"/>
        <end position="525"/>
    </location>
</feature>
<evidence type="ECO:0000259" key="3">
    <source>
        <dbReference type="PROSITE" id="PS50103"/>
    </source>
</evidence>
<dbReference type="EMBL" id="HBFC01026410">
    <property type="protein sequence ID" value="CAD8713836.1"/>
    <property type="molecule type" value="Transcribed_RNA"/>
</dbReference>
<feature type="compositionally biased region" description="Gly residues" evidence="2">
    <location>
        <begin position="130"/>
        <end position="142"/>
    </location>
</feature>
<evidence type="ECO:0000256" key="1">
    <source>
        <dbReference type="PROSITE-ProRule" id="PRU00723"/>
    </source>
</evidence>